<reference evidence="2" key="1">
    <citation type="submission" date="2022-07" db="EMBL/GenBank/DDBJ databases">
        <title>The genome of Lyophyllum shimeji provides insight into the initial evolution of ectomycorrhizal fungal genome.</title>
        <authorList>
            <person name="Kobayashi Y."/>
            <person name="Shibata T."/>
            <person name="Hirakawa H."/>
            <person name="Shigenobu S."/>
            <person name="Nishiyama T."/>
            <person name="Yamada A."/>
            <person name="Hasebe M."/>
            <person name="Kawaguchi M."/>
        </authorList>
    </citation>
    <scope>NUCLEOTIDE SEQUENCE</scope>
    <source>
        <strain evidence="2">AT787</strain>
    </source>
</reference>
<dbReference type="Proteomes" id="UP001063166">
    <property type="component" value="Unassembled WGS sequence"/>
</dbReference>
<evidence type="ECO:0000256" key="1">
    <source>
        <dbReference type="SAM" id="MobiDB-lite"/>
    </source>
</evidence>
<dbReference type="EMBL" id="BRPK01000008">
    <property type="protein sequence ID" value="GLB40306.1"/>
    <property type="molecule type" value="Genomic_DNA"/>
</dbReference>
<protein>
    <submittedName>
        <fullName evidence="2">Complex I LYR family protein</fullName>
    </submittedName>
</protein>
<evidence type="ECO:0000313" key="2">
    <source>
        <dbReference type="EMBL" id="GLB40306.1"/>
    </source>
</evidence>
<sequence>MQHGHQPSRESLAFRANLARLLSPLRRVRPRVPFYDIAAHRIPTLWSLYRGLLRQAPTDDIKWRVRMLFRQNQHLTGTAATRKNLEKGYKVGRRCILRAVLFNEDSLKFLAAFQRANAGDEKQRAILQRYSQALATKSDKEYWKHLARNEMAWQIKLANRPIMTGGFLRPTPANRPLPRLKPQPWAITSMIRKRRAARERQMLKLAELQESLNDIWHEAKFEAGVARLAGKADSFTPVFASHVQDWSQPLETLRRDIRETFPRAQQRRDEPYPPEMLDAIMAARREKIANKTRERERERRGEILRRTILRQNKGPPAHVLSMMTPEQRKMDKIARSVSEVGYVARVKRKLGFKLRKPDAWKAEIGHPEDKERLNRLSGAIREESARRVREESPREQEARLGHGRC</sequence>
<proteinExistence type="predicted"/>
<feature type="region of interest" description="Disordered" evidence="1">
    <location>
        <begin position="367"/>
        <end position="405"/>
    </location>
</feature>
<name>A0A9P3PS32_LYOSH</name>
<comment type="caution">
    <text evidence="2">The sequence shown here is derived from an EMBL/GenBank/DDBJ whole genome shotgun (WGS) entry which is preliminary data.</text>
</comment>
<keyword evidence="3" id="KW-1185">Reference proteome</keyword>
<organism evidence="2 3">
    <name type="scientific">Lyophyllum shimeji</name>
    <name type="common">Hon-shimeji</name>
    <name type="synonym">Tricholoma shimeji</name>
    <dbReference type="NCBI Taxonomy" id="47721"/>
    <lineage>
        <taxon>Eukaryota</taxon>
        <taxon>Fungi</taxon>
        <taxon>Dikarya</taxon>
        <taxon>Basidiomycota</taxon>
        <taxon>Agaricomycotina</taxon>
        <taxon>Agaricomycetes</taxon>
        <taxon>Agaricomycetidae</taxon>
        <taxon>Agaricales</taxon>
        <taxon>Tricholomatineae</taxon>
        <taxon>Lyophyllaceae</taxon>
        <taxon>Lyophyllum</taxon>
    </lineage>
</organism>
<dbReference type="OrthoDB" id="2571149at2759"/>
<dbReference type="AlphaFoldDB" id="A0A9P3PS32"/>
<gene>
    <name evidence="2" type="ORF">LshimejAT787_0801770</name>
</gene>
<accession>A0A9P3PS32</accession>
<evidence type="ECO:0000313" key="3">
    <source>
        <dbReference type="Proteomes" id="UP001063166"/>
    </source>
</evidence>